<gene>
    <name evidence="1" type="ORF">ACFFGT_30055</name>
</gene>
<name>A0ABV6LGA6_9SPHI</name>
<comment type="caution">
    <text evidence="1">The sequence shown here is derived from an EMBL/GenBank/DDBJ whole genome shotgun (WGS) entry which is preliminary data.</text>
</comment>
<keyword evidence="2" id="KW-1185">Reference proteome</keyword>
<sequence length="85" mass="9751">MKKIKIQIKNGSNDLMSITKEPEAIEGFISKGDMVDVETNDEEDNILINVGKNNDGTIFIQIWDALNTRYTINHKGKNMFEDYLE</sequence>
<dbReference type="Proteomes" id="UP001589828">
    <property type="component" value="Unassembled WGS sequence"/>
</dbReference>
<evidence type="ECO:0000313" key="1">
    <source>
        <dbReference type="EMBL" id="MFC0518497.1"/>
    </source>
</evidence>
<dbReference type="RefSeq" id="WP_377026214.1">
    <property type="nucleotide sequence ID" value="NZ_JBHLTS010000079.1"/>
</dbReference>
<protein>
    <submittedName>
        <fullName evidence="1">Uncharacterized protein</fullName>
    </submittedName>
</protein>
<dbReference type="EMBL" id="JBHLTS010000079">
    <property type="protein sequence ID" value="MFC0518497.1"/>
    <property type="molecule type" value="Genomic_DNA"/>
</dbReference>
<organism evidence="1 2">
    <name type="scientific">Mucilaginibacter angelicae</name>
    <dbReference type="NCBI Taxonomy" id="869718"/>
    <lineage>
        <taxon>Bacteria</taxon>
        <taxon>Pseudomonadati</taxon>
        <taxon>Bacteroidota</taxon>
        <taxon>Sphingobacteriia</taxon>
        <taxon>Sphingobacteriales</taxon>
        <taxon>Sphingobacteriaceae</taxon>
        <taxon>Mucilaginibacter</taxon>
    </lineage>
</organism>
<reference evidence="1 2" key="1">
    <citation type="submission" date="2024-09" db="EMBL/GenBank/DDBJ databases">
        <authorList>
            <person name="Sun Q."/>
            <person name="Mori K."/>
        </authorList>
    </citation>
    <scope>NUCLEOTIDE SEQUENCE [LARGE SCALE GENOMIC DNA]</scope>
    <source>
        <strain evidence="1 2">NCAIM B.02415</strain>
    </source>
</reference>
<evidence type="ECO:0000313" key="2">
    <source>
        <dbReference type="Proteomes" id="UP001589828"/>
    </source>
</evidence>
<accession>A0ABV6LGA6</accession>
<proteinExistence type="predicted"/>